<dbReference type="PIRSF" id="PIRSF017388">
    <property type="entry name" value="Esterase_lipase"/>
    <property type="match status" value="1"/>
</dbReference>
<dbReference type="RefSeq" id="WP_075071927.1">
    <property type="nucleotide sequence ID" value="NZ_DF967972.1"/>
</dbReference>
<name>A0A0S7B6H5_9CHLR</name>
<dbReference type="InterPro" id="IPR029058">
    <property type="entry name" value="AB_hydrolase_fold"/>
</dbReference>
<dbReference type="OrthoDB" id="9786110at2"/>
<feature type="active site" description="Charge relay system" evidence="1">
    <location>
        <position position="228"/>
    </location>
</feature>
<gene>
    <name evidence="5" type="ORF">LARV_00246</name>
</gene>
<dbReference type="InterPro" id="IPR051044">
    <property type="entry name" value="MAG_DAG_Lipase"/>
</dbReference>
<keyword evidence="6" id="KW-1185">Reference proteome</keyword>
<keyword evidence="3" id="KW-1133">Transmembrane helix</keyword>
<feature type="transmembrane region" description="Helical" evidence="3">
    <location>
        <begin position="91"/>
        <end position="110"/>
    </location>
</feature>
<dbReference type="AlphaFoldDB" id="A0A0S7B6H5"/>
<feature type="binding site" evidence="2">
    <location>
        <position position="28"/>
    </location>
    <ligand>
        <name>substrate</name>
    </ligand>
</feature>
<dbReference type="Pfam" id="PF12697">
    <property type="entry name" value="Abhydrolase_6"/>
    <property type="match status" value="1"/>
</dbReference>
<dbReference type="Gene3D" id="3.40.50.1820">
    <property type="entry name" value="alpha/beta hydrolase"/>
    <property type="match status" value="1"/>
</dbReference>
<dbReference type="GO" id="GO:0052689">
    <property type="term" value="F:carboxylic ester hydrolase activity"/>
    <property type="evidence" value="ECO:0007669"/>
    <property type="project" value="InterPro"/>
</dbReference>
<evidence type="ECO:0000313" key="5">
    <source>
        <dbReference type="EMBL" id="GAP12510.1"/>
    </source>
</evidence>
<evidence type="ECO:0000259" key="4">
    <source>
        <dbReference type="Pfam" id="PF12697"/>
    </source>
</evidence>
<feature type="binding site" evidence="2">
    <location>
        <position position="98"/>
    </location>
    <ligand>
        <name>substrate</name>
    </ligand>
</feature>
<keyword evidence="3" id="KW-0812">Transmembrane</keyword>
<feature type="active site" description="Charge relay system" evidence="1">
    <location>
        <position position="198"/>
    </location>
</feature>
<reference evidence="5" key="1">
    <citation type="submission" date="2015-07" db="EMBL/GenBank/DDBJ databases">
        <title>Draft Genome Sequences of Anaerolinea thermolimosa IMO-1, Bellilinea caldifistulae GOMI-1, Leptolinea tardivitalis YMTK-2, Levilinea saccharolytica KIBI-1,Longilinea arvoryzae KOME-1, Previously Described as Members of the Anaerolineaceae (Chloroflexi).</title>
        <authorList>
            <person name="Sekiguchi Y."/>
            <person name="Ohashi A."/>
            <person name="Matsuura N."/>
            <person name="Tourlousse M.D."/>
        </authorList>
    </citation>
    <scope>NUCLEOTIDE SEQUENCE [LARGE SCALE GENOMIC DNA]</scope>
    <source>
        <strain evidence="5">KOME-1</strain>
    </source>
</reference>
<organism evidence="5">
    <name type="scientific">Longilinea arvoryzae</name>
    <dbReference type="NCBI Taxonomy" id="360412"/>
    <lineage>
        <taxon>Bacteria</taxon>
        <taxon>Bacillati</taxon>
        <taxon>Chloroflexota</taxon>
        <taxon>Anaerolineae</taxon>
        <taxon>Anaerolineales</taxon>
        <taxon>Anaerolineaceae</taxon>
        <taxon>Longilinea</taxon>
    </lineage>
</organism>
<dbReference type="PANTHER" id="PTHR11614">
    <property type="entry name" value="PHOSPHOLIPASE-RELATED"/>
    <property type="match status" value="1"/>
</dbReference>
<evidence type="ECO:0000256" key="1">
    <source>
        <dbReference type="PIRSR" id="PIRSR017388-1"/>
    </source>
</evidence>
<dbReference type="InterPro" id="IPR012354">
    <property type="entry name" value="Esterase_lipase"/>
</dbReference>
<evidence type="ECO:0000256" key="2">
    <source>
        <dbReference type="PIRSR" id="PIRSR017388-2"/>
    </source>
</evidence>
<accession>A0A0S7B6H5</accession>
<feature type="domain" description="AB hydrolase-1" evidence="4">
    <location>
        <begin position="22"/>
        <end position="239"/>
    </location>
</feature>
<protein>
    <submittedName>
        <fullName evidence="5">Esterase/lipase</fullName>
    </submittedName>
</protein>
<dbReference type="Proteomes" id="UP000055060">
    <property type="component" value="Unassembled WGS sequence"/>
</dbReference>
<feature type="active site" description="Nucleophile" evidence="1">
    <location>
        <position position="97"/>
    </location>
</feature>
<evidence type="ECO:0000256" key="3">
    <source>
        <dbReference type="SAM" id="Phobius"/>
    </source>
</evidence>
<sequence>MKEYPIQPGAEPFYFEGSDIGVLVSHGFTGTTQSMFYLGHYLAEKGGFTVIGPRLKGHGTTPADMAESTAEDWVRSVEHAMEKLQTRCRKIFITGLSMGGTLALYMAAMYPEVFAGAAPINGAVFLKNPGLASLAYGLGLPETVPGVGSDIKQPGIVELAYPVVPVPAVRQIYALMGATQDLLPRIVCPMLVFQSRVDHVVHPSNAPFIFENVSSADKTLVWLEDSYHVATLDNDKELIAGELLKFIHRLAG</sequence>
<keyword evidence="3" id="KW-0472">Membrane</keyword>
<dbReference type="EMBL" id="DF967972">
    <property type="protein sequence ID" value="GAP12510.1"/>
    <property type="molecule type" value="Genomic_DNA"/>
</dbReference>
<evidence type="ECO:0000313" key="6">
    <source>
        <dbReference type="Proteomes" id="UP000055060"/>
    </source>
</evidence>
<dbReference type="STRING" id="360412.LARV_00246"/>
<dbReference type="InterPro" id="IPR000073">
    <property type="entry name" value="AB_hydrolase_1"/>
</dbReference>
<dbReference type="SUPFAM" id="SSF53474">
    <property type="entry name" value="alpha/beta-Hydrolases"/>
    <property type="match status" value="1"/>
</dbReference>
<proteinExistence type="predicted"/>